<name>A0A101JTE7_9ACTN</name>
<gene>
    <name evidence="2" type="ORF">ADL12_23140</name>
</gene>
<reference evidence="3" key="1">
    <citation type="submission" date="2015-10" db="EMBL/GenBank/DDBJ databases">
        <authorList>
            <person name="Ju K.-S."/>
            <person name="Doroghazi J.R."/>
            <person name="Metcalf W.W."/>
        </authorList>
    </citation>
    <scope>NUCLEOTIDE SEQUENCE [LARGE SCALE GENOMIC DNA]</scope>
    <source>
        <strain evidence="3">NRRL 3151</strain>
    </source>
</reference>
<accession>A0A101JTE7</accession>
<proteinExistence type="predicted"/>
<feature type="region of interest" description="Disordered" evidence="1">
    <location>
        <begin position="132"/>
        <end position="161"/>
    </location>
</feature>
<protein>
    <submittedName>
        <fullName evidence="2">Uncharacterized protein</fullName>
    </submittedName>
</protein>
<evidence type="ECO:0000313" key="3">
    <source>
        <dbReference type="Proteomes" id="UP000053923"/>
    </source>
</evidence>
<keyword evidence="3" id="KW-1185">Reference proteome</keyword>
<dbReference type="Proteomes" id="UP000053923">
    <property type="component" value="Unassembled WGS sequence"/>
</dbReference>
<feature type="compositionally biased region" description="Basic and acidic residues" evidence="1">
    <location>
        <begin position="143"/>
        <end position="161"/>
    </location>
</feature>
<sequence>MRPGDQVRPPGEPVEQPLDAGVSHRLFEWLTEEVAEHLLGEVGLRDRRALVEVVGVADAQLAGVRDGPRPLRLRPRATAVQPAPHMHMRALDLATESLRIGQQVHVLAAQPESLADPHTGAPQQEHQEAIPRVPGDVDQPGDLLDRQPLDPRVDAPELEDSRTDRAVLVVLAQIEPLR</sequence>
<evidence type="ECO:0000313" key="2">
    <source>
        <dbReference type="EMBL" id="KUL32106.1"/>
    </source>
</evidence>
<dbReference type="EMBL" id="LLZG01000231">
    <property type="protein sequence ID" value="KUL32106.1"/>
    <property type="molecule type" value="Genomic_DNA"/>
</dbReference>
<dbReference type="AlphaFoldDB" id="A0A101JTE7"/>
<organism evidence="2 3">
    <name type="scientific">Streptomyces regalis</name>
    <dbReference type="NCBI Taxonomy" id="68262"/>
    <lineage>
        <taxon>Bacteria</taxon>
        <taxon>Bacillati</taxon>
        <taxon>Actinomycetota</taxon>
        <taxon>Actinomycetes</taxon>
        <taxon>Kitasatosporales</taxon>
        <taxon>Streptomycetaceae</taxon>
        <taxon>Streptomyces</taxon>
    </lineage>
</organism>
<comment type="caution">
    <text evidence="2">The sequence shown here is derived from an EMBL/GenBank/DDBJ whole genome shotgun (WGS) entry which is preliminary data.</text>
</comment>
<evidence type="ECO:0000256" key="1">
    <source>
        <dbReference type="SAM" id="MobiDB-lite"/>
    </source>
</evidence>